<dbReference type="PANTHER" id="PTHR42904">
    <property type="entry name" value="NUDIX HYDROLASE, NUDC SUBFAMILY"/>
    <property type="match status" value="1"/>
</dbReference>
<dbReference type="PANTHER" id="PTHR42904:SF6">
    <property type="entry name" value="NAD-CAPPED RNA HYDROLASE NUDT12"/>
    <property type="match status" value="1"/>
</dbReference>
<comment type="cofactor">
    <cofactor evidence="1">
        <name>Mg(2+)</name>
        <dbReference type="ChEBI" id="CHEBI:18420"/>
    </cofactor>
</comment>
<evidence type="ECO:0000259" key="10">
    <source>
        <dbReference type="PROSITE" id="PS51462"/>
    </source>
</evidence>
<name>A0A3E2HIJ6_SCYLI</name>
<dbReference type="GO" id="GO:0019677">
    <property type="term" value="P:NAD+ catabolic process"/>
    <property type="evidence" value="ECO:0007669"/>
    <property type="project" value="TreeGrafter"/>
</dbReference>
<dbReference type="Gene3D" id="3.90.79.20">
    <property type="match status" value="1"/>
</dbReference>
<dbReference type="PROSITE" id="PS51462">
    <property type="entry name" value="NUDIX"/>
    <property type="match status" value="1"/>
</dbReference>
<dbReference type="SUPFAM" id="SSF55811">
    <property type="entry name" value="Nudix"/>
    <property type="match status" value="1"/>
</dbReference>
<dbReference type="GO" id="GO:0006742">
    <property type="term" value="P:NADP+ catabolic process"/>
    <property type="evidence" value="ECO:0007669"/>
    <property type="project" value="TreeGrafter"/>
</dbReference>
<dbReference type="FunFam" id="3.90.79.10:FF:000042">
    <property type="entry name" value="Probable NADH pyrophosphatase"/>
    <property type="match status" value="1"/>
</dbReference>
<evidence type="ECO:0000256" key="3">
    <source>
        <dbReference type="ARBA" id="ARBA00009595"/>
    </source>
</evidence>
<dbReference type="Gene3D" id="3.90.79.10">
    <property type="entry name" value="Nucleoside Triphosphate Pyrophosphohydrolase"/>
    <property type="match status" value="1"/>
</dbReference>
<sequence length="233" mass="25541">MAIALTYAAAIFSMGRAFIDWNVRNPYCAQCGQSTVSVHAGGKRACPPTDMATVKSSQGSPSVKRLSCATRNSVSNISFCRTDPSIIVAVISSDGKRTLLGHNSRWRPHWYSTLAGFCEPDESAEEATRREVWEETGVRIGRVVVQSTQPWPYPSSLMIGTIAQALPEHEEISLDNDAELADARWFDLQEVSESLDSWTVPMFEPPPPNYIDGKLMLPPSTAVANQLLRAIVG</sequence>
<dbReference type="OMA" id="PAHECIS"/>
<dbReference type="InterPro" id="IPR000086">
    <property type="entry name" value="NUDIX_hydrolase_dom"/>
</dbReference>
<keyword evidence="8" id="KW-0520">NAD</keyword>
<dbReference type="Pfam" id="PF00293">
    <property type="entry name" value="NUDIX"/>
    <property type="match status" value="1"/>
</dbReference>
<dbReference type="OrthoDB" id="10249612at2759"/>
<reference evidence="11 12" key="1">
    <citation type="submission" date="2018-05" db="EMBL/GenBank/DDBJ databases">
        <title>Draft genome sequence of Scytalidium lignicola DSM 105466, a ubiquitous saprotrophic fungus.</title>
        <authorList>
            <person name="Buettner E."/>
            <person name="Gebauer A.M."/>
            <person name="Hofrichter M."/>
            <person name="Liers C."/>
            <person name="Kellner H."/>
        </authorList>
    </citation>
    <scope>NUCLEOTIDE SEQUENCE [LARGE SCALE GENOMIC DNA]</scope>
    <source>
        <strain evidence="11 12">DSM 105466</strain>
    </source>
</reference>
<evidence type="ECO:0000256" key="4">
    <source>
        <dbReference type="ARBA" id="ARBA00012381"/>
    </source>
</evidence>
<dbReference type="AlphaFoldDB" id="A0A3E2HIJ6"/>
<keyword evidence="12" id="KW-1185">Reference proteome</keyword>
<evidence type="ECO:0000256" key="8">
    <source>
        <dbReference type="ARBA" id="ARBA00023027"/>
    </source>
</evidence>
<dbReference type="InterPro" id="IPR050241">
    <property type="entry name" value="NAD-cap_RNA_hydrolase_NudC"/>
</dbReference>
<organism evidence="11 12">
    <name type="scientific">Scytalidium lignicola</name>
    <name type="common">Hyphomycete</name>
    <dbReference type="NCBI Taxonomy" id="5539"/>
    <lineage>
        <taxon>Eukaryota</taxon>
        <taxon>Fungi</taxon>
        <taxon>Dikarya</taxon>
        <taxon>Ascomycota</taxon>
        <taxon>Pezizomycotina</taxon>
        <taxon>Leotiomycetes</taxon>
        <taxon>Leotiomycetes incertae sedis</taxon>
        <taxon>Scytalidium</taxon>
    </lineage>
</organism>
<feature type="non-terminal residue" evidence="11">
    <location>
        <position position="1"/>
    </location>
</feature>
<dbReference type="InterPro" id="IPR015797">
    <property type="entry name" value="NUDIX_hydrolase-like_dom_sf"/>
</dbReference>
<accession>A0A3E2HIJ6</accession>
<dbReference type="EC" id="3.6.1.22" evidence="4"/>
<keyword evidence="5" id="KW-0479">Metal-binding</keyword>
<comment type="cofactor">
    <cofactor evidence="2">
        <name>Zn(2+)</name>
        <dbReference type="ChEBI" id="CHEBI:29105"/>
    </cofactor>
</comment>
<evidence type="ECO:0000256" key="7">
    <source>
        <dbReference type="ARBA" id="ARBA00022842"/>
    </source>
</evidence>
<dbReference type="STRING" id="5539.A0A3E2HIJ6"/>
<dbReference type="GO" id="GO:0035529">
    <property type="term" value="F:NADH pyrophosphatase activity"/>
    <property type="evidence" value="ECO:0007669"/>
    <property type="project" value="TreeGrafter"/>
</dbReference>
<dbReference type="GO" id="GO:0005829">
    <property type="term" value="C:cytosol"/>
    <property type="evidence" value="ECO:0007669"/>
    <property type="project" value="TreeGrafter"/>
</dbReference>
<dbReference type="EMBL" id="NCSJ02000038">
    <property type="protein sequence ID" value="RFU33250.1"/>
    <property type="molecule type" value="Genomic_DNA"/>
</dbReference>
<dbReference type="GO" id="GO:0046872">
    <property type="term" value="F:metal ion binding"/>
    <property type="evidence" value="ECO:0007669"/>
    <property type="project" value="UniProtKB-KW"/>
</dbReference>
<feature type="domain" description="Nudix hydrolase" evidence="10">
    <location>
        <begin position="81"/>
        <end position="208"/>
    </location>
</feature>
<protein>
    <recommendedName>
        <fullName evidence="4">NAD(+) diphosphatase</fullName>
        <ecNumber evidence="4">3.6.1.22</ecNumber>
    </recommendedName>
</protein>
<dbReference type="CDD" id="cd03429">
    <property type="entry name" value="NUDIX_NADH_pyrophosphatase_Nudt13"/>
    <property type="match status" value="1"/>
</dbReference>
<keyword evidence="7" id="KW-0460">Magnesium</keyword>
<comment type="similarity">
    <text evidence="3">Belongs to the Nudix hydrolase family. NudC subfamily.</text>
</comment>
<evidence type="ECO:0000256" key="1">
    <source>
        <dbReference type="ARBA" id="ARBA00001946"/>
    </source>
</evidence>
<keyword evidence="6" id="KW-0378">Hydrolase</keyword>
<evidence type="ECO:0000256" key="9">
    <source>
        <dbReference type="ARBA" id="ARBA00023679"/>
    </source>
</evidence>
<evidence type="ECO:0000313" key="11">
    <source>
        <dbReference type="EMBL" id="RFU33250.1"/>
    </source>
</evidence>
<feature type="non-terminal residue" evidence="11">
    <location>
        <position position="233"/>
    </location>
</feature>
<evidence type="ECO:0000256" key="6">
    <source>
        <dbReference type="ARBA" id="ARBA00022801"/>
    </source>
</evidence>
<comment type="catalytic activity">
    <reaction evidence="9">
        <text>a 5'-end NAD(+)-phospho-ribonucleoside in mRNA + H2O = a 5'-end phospho-adenosine-phospho-ribonucleoside in mRNA + beta-nicotinamide D-ribonucleotide + 2 H(+)</text>
        <dbReference type="Rhea" id="RHEA:60876"/>
        <dbReference type="Rhea" id="RHEA-COMP:15698"/>
        <dbReference type="Rhea" id="RHEA-COMP:15719"/>
        <dbReference type="ChEBI" id="CHEBI:14649"/>
        <dbReference type="ChEBI" id="CHEBI:15377"/>
        <dbReference type="ChEBI" id="CHEBI:15378"/>
        <dbReference type="ChEBI" id="CHEBI:144029"/>
        <dbReference type="ChEBI" id="CHEBI:144051"/>
    </reaction>
    <physiologicalReaction direction="left-to-right" evidence="9">
        <dbReference type="Rhea" id="RHEA:60877"/>
    </physiologicalReaction>
</comment>
<evidence type="ECO:0000256" key="5">
    <source>
        <dbReference type="ARBA" id="ARBA00022723"/>
    </source>
</evidence>
<dbReference type="GO" id="GO:0005777">
    <property type="term" value="C:peroxisome"/>
    <property type="evidence" value="ECO:0007669"/>
    <property type="project" value="TreeGrafter"/>
</dbReference>
<dbReference type="Proteomes" id="UP000258309">
    <property type="component" value="Unassembled WGS sequence"/>
</dbReference>
<dbReference type="InterPro" id="IPR049734">
    <property type="entry name" value="NudC-like_C"/>
</dbReference>
<proteinExistence type="inferred from homology"/>
<gene>
    <name evidence="11" type="ORF">B7463_g3060</name>
</gene>
<evidence type="ECO:0000256" key="2">
    <source>
        <dbReference type="ARBA" id="ARBA00001947"/>
    </source>
</evidence>
<comment type="caution">
    <text evidence="11">The sequence shown here is derived from an EMBL/GenBank/DDBJ whole genome shotgun (WGS) entry which is preliminary data.</text>
</comment>
<evidence type="ECO:0000313" key="12">
    <source>
        <dbReference type="Proteomes" id="UP000258309"/>
    </source>
</evidence>